<gene>
    <name evidence="5" type="ORF">CLV32_0821</name>
</gene>
<evidence type="ECO:0000256" key="2">
    <source>
        <dbReference type="SAM" id="SignalP"/>
    </source>
</evidence>
<name>A0A4R6IQD3_9SPHI</name>
<dbReference type="InterPro" id="IPR029052">
    <property type="entry name" value="Metallo-depent_PP-like"/>
</dbReference>
<dbReference type="Gene3D" id="3.60.21.10">
    <property type="match status" value="1"/>
</dbReference>
<evidence type="ECO:0000313" key="6">
    <source>
        <dbReference type="Proteomes" id="UP000295499"/>
    </source>
</evidence>
<dbReference type="GO" id="GO:0003993">
    <property type="term" value="F:acid phosphatase activity"/>
    <property type="evidence" value="ECO:0007669"/>
    <property type="project" value="InterPro"/>
</dbReference>
<dbReference type="Pfam" id="PF16656">
    <property type="entry name" value="Pur_ac_phosph_N"/>
    <property type="match status" value="1"/>
</dbReference>
<dbReference type="Pfam" id="PF00149">
    <property type="entry name" value="Metallophos"/>
    <property type="match status" value="1"/>
</dbReference>
<dbReference type="InterPro" id="IPR008963">
    <property type="entry name" value="Purple_acid_Pase-like_N"/>
</dbReference>
<dbReference type="AlphaFoldDB" id="A0A4R6IQD3"/>
<dbReference type="RefSeq" id="WP_133552601.1">
    <property type="nucleotide sequence ID" value="NZ_SNWM01000001.1"/>
</dbReference>
<accession>A0A4R6IQD3</accession>
<feature type="domain" description="Purple acid phosphatase N-terminal" evidence="4">
    <location>
        <begin position="32"/>
        <end position="130"/>
    </location>
</feature>
<evidence type="ECO:0000259" key="4">
    <source>
        <dbReference type="Pfam" id="PF16656"/>
    </source>
</evidence>
<dbReference type="EMBL" id="SNWM01000001">
    <property type="protein sequence ID" value="TDO24532.1"/>
    <property type="molecule type" value="Genomic_DNA"/>
</dbReference>
<feature type="chain" id="PRO_5020566644" evidence="2">
    <location>
        <begin position="24"/>
        <end position="427"/>
    </location>
</feature>
<organism evidence="5 6">
    <name type="scientific">Pedobacter duraquae</name>
    <dbReference type="NCBI Taxonomy" id="425511"/>
    <lineage>
        <taxon>Bacteria</taxon>
        <taxon>Pseudomonadati</taxon>
        <taxon>Bacteroidota</taxon>
        <taxon>Sphingobacteriia</taxon>
        <taxon>Sphingobacteriales</taxon>
        <taxon>Sphingobacteriaceae</taxon>
        <taxon>Pedobacter</taxon>
    </lineage>
</organism>
<dbReference type="SUPFAM" id="SSF49363">
    <property type="entry name" value="Purple acid phosphatase, N-terminal domain"/>
    <property type="match status" value="1"/>
</dbReference>
<feature type="domain" description="Calcineurin-like phosphoesterase" evidence="3">
    <location>
        <begin position="164"/>
        <end position="332"/>
    </location>
</feature>
<evidence type="ECO:0000313" key="5">
    <source>
        <dbReference type="EMBL" id="TDO24532.1"/>
    </source>
</evidence>
<sequence>MRFFNPNIIFILFLCALCKRADAQSSKATMQPDRIILTWAGDPSTSQAVTWRTDSTVTKSYAQILVEGSSPNLEKPESKEYGATTSSLKGAAYESANYHSVNFTELKPDQIYTYRVGDGTSWSEWFQFKTGPASTKPFSFIYLGDAQNDIKSKWSRVIRRAFATYGDARFIVHAGDLINRSNNDSEWGEWHYGGGFINGMIPSIPSPGNHEYFRDEQKVLTLDPHWQAQYTLPENGPEGLKESAYYIDYSNVRMISLNTQMIVLDSNSLKIQAAWLENVLKNNPQRWTMITYHHPIYSTAKGRDNKEFRELFKPLFDKYHVDLLLQGHDHTYSRGQNLPTGVSGKVGGPMYVVSVAGPKMYKVDVTPKWMDIFAENTQLFQIISVDNENLTYTAYKASGEVFDAFRLKKKSKDKAAEFTDLRKVKTK</sequence>
<dbReference type="Proteomes" id="UP000295499">
    <property type="component" value="Unassembled WGS sequence"/>
</dbReference>
<feature type="signal peptide" evidence="2">
    <location>
        <begin position="1"/>
        <end position="23"/>
    </location>
</feature>
<dbReference type="InterPro" id="IPR015914">
    <property type="entry name" value="PAPs_N"/>
</dbReference>
<protein>
    <submittedName>
        <fullName evidence="5">Calcineurin-like phosphoesterase family protein</fullName>
    </submittedName>
</protein>
<dbReference type="GO" id="GO:0046872">
    <property type="term" value="F:metal ion binding"/>
    <property type="evidence" value="ECO:0007669"/>
    <property type="project" value="InterPro"/>
</dbReference>
<proteinExistence type="predicted"/>
<dbReference type="PANTHER" id="PTHR45867">
    <property type="entry name" value="PURPLE ACID PHOSPHATASE"/>
    <property type="match status" value="1"/>
</dbReference>
<dbReference type="Gene3D" id="2.60.40.380">
    <property type="entry name" value="Purple acid phosphatase-like, N-terminal"/>
    <property type="match status" value="1"/>
</dbReference>
<evidence type="ECO:0000259" key="3">
    <source>
        <dbReference type="Pfam" id="PF00149"/>
    </source>
</evidence>
<dbReference type="InterPro" id="IPR004843">
    <property type="entry name" value="Calcineurin-like_PHP"/>
</dbReference>
<dbReference type="SUPFAM" id="SSF56300">
    <property type="entry name" value="Metallo-dependent phosphatases"/>
    <property type="match status" value="1"/>
</dbReference>
<evidence type="ECO:0000256" key="1">
    <source>
        <dbReference type="ARBA" id="ARBA00022729"/>
    </source>
</evidence>
<dbReference type="OrthoDB" id="9801383at2"/>
<keyword evidence="6" id="KW-1185">Reference proteome</keyword>
<comment type="caution">
    <text evidence="5">The sequence shown here is derived from an EMBL/GenBank/DDBJ whole genome shotgun (WGS) entry which is preliminary data.</text>
</comment>
<keyword evidence="1 2" id="KW-0732">Signal</keyword>
<dbReference type="PANTHER" id="PTHR45867:SF3">
    <property type="entry name" value="ACID PHOSPHATASE TYPE 7"/>
    <property type="match status" value="1"/>
</dbReference>
<reference evidence="5 6" key="1">
    <citation type="submission" date="2019-03" db="EMBL/GenBank/DDBJ databases">
        <title>Genomic Encyclopedia of Archaeal and Bacterial Type Strains, Phase II (KMG-II): from individual species to whole genera.</title>
        <authorList>
            <person name="Goeker M."/>
        </authorList>
    </citation>
    <scope>NUCLEOTIDE SEQUENCE [LARGE SCALE GENOMIC DNA]</scope>
    <source>
        <strain evidence="5 6">DSM 19034</strain>
    </source>
</reference>